<dbReference type="AlphaFoldDB" id="A0A1M5IPM0"/>
<evidence type="ECO:0000256" key="3">
    <source>
        <dbReference type="ARBA" id="ARBA00022475"/>
    </source>
</evidence>
<name>A0A1M5IPM0_9FLAO</name>
<evidence type="ECO:0000313" key="11">
    <source>
        <dbReference type="Proteomes" id="UP000184384"/>
    </source>
</evidence>
<accession>A0A1M5IPM0</accession>
<feature type="transmembrane region" description="Helical" evidence="7">
    <location>
        <begin position="110"/>
        <end position="135"/>
    </location>
</feature>
<evidence type="ECO:0000256" key="4">
    <source>
        <dbReference type="ARBA" id="ARBA00022692"/>
    </source>
</evidence>
<feature type="transmembrane region" description="Helical" evidence="7">
    <location>
        <begin position="29"/>
        <end position="45"/>
    </location>
</feature>
<dbReference type="STRING" id="280093.SAMN05443373_101346"/>
<dbReference type="PANTHER" id="PTHR30506">
    <property type="entry name" value="INNER MEMBRANE PROTEIN"/>
    <property type="match status" value="1"/>
</dbReference>
<dbReference type="InterPro" id="IPR005115">
    <property type="entry name" value="Gly_transporter"/>
</dbReference>
<feature type="transmembrane region" description="Helical" evidence="7">
    <location>
        <begin position="147"/>
        <end position="166"/>
    </location>
</feature>
<reference evidence="11" key="2">
    <citation type="submission" date="2016-11" db="EMBL/GenBank/DDBJ databases">
        <authorList>
            <person name="Varghese N."/>
            <person name="Submissions S."/>
        </authorList>
    </citation>
    <scope>NUCLEOTIDE SEQUENCE [LARGE SCALE GENOMIC DNA]</scope>
    <source>
        <strain evidence="11">DSM 19729</strain>
    </source>
</reference>
<dbReference type="OrthoDB" id="9791874at2"/>
<dbReference type="RefSeq" id="WP_084089377.1">
    <property type="nucleotide sequence ID" value="NZ_FQWO01000001.1"/>
</dbReference>
<evidence type="ECO:0000256" key="7">
    <source>
        <dbReference type="SAM" id="Phobius"/>
    </source>
</evidence>
<evidence type="ECO:0000256" key="6">
    <source>
        <dbReference type="ARBA" id="ARBA00023136"/>
    </source>
</evidence>
<feature type="transmembrane region" description="Helical" evidence="7">
    <location>
        <begin position="6"/>
        <end position="22"/>
    </location>
</feature>
<comment type="similarity">
    <text evidence="2">Belongs to the UPF0126 family.</text>
</comment>
<sequence length="174" mass="19113">MFHLLDIIGTMAFAMSGALTAMNKKLDPFGVFIIAFVTAVGGGTLRDVMIGRTPVGWMLDLKYVYVIIVGFLLALLFRKKMDKLRKSLFLFDTIGLGVFTLVGLEKGINVGLHPIICIAIGTMTACFGGVTRDILCNEIPVIFRKEIYATICILGGIVFFSIKRLVKSKSKQND</sequence>
<dbReference type="Proteomes" id="UP000184384">
    <property type="component" value="Unassembled WGS sequence"/>
</dbReference>
<feature type="domain" description="Glycine transporter" evidence="8">
    <location>
        <begin position="4"/>
        <end position="78"/>
    </location>
</feature>
<evidence type="ECO:0000259" key="8">
    <source>
        <dbReference type="Pfam" id="PF03458"/>
    </source>
</evidence>
<evidence type="ECO:0000313" key="9">
    <source>
        <dbReference type="EMBL" id="PRZ28061.1"/>
    </source>
</evidence>
<feature type="transmembrane region" description="Helical" evidence="7">
    <location>
        <begin position="57"/>
        <end position="76"/>
    </location>
</feature>
<evidence type="ECO:0000313" key="10">
    <source>
        <dbReference type="EMBL" id="SHG30262.1"/>
    </source>
</evidence>
<reference evidence="9 12" key="3">
    <citation type="submission" date="2018-03" db="EMBL/GenBank/DDBJ databases">
        <title>Genomic Encyclopedia of Archaeal and Bacterial Type Strains, Phase II (KMG-II): from individual species to whole genera.</title>
        <authorList>
            <person name="Goeker M."/>
        </authorList>
    </citation>
    <scope>NUCLEOTIDE SEQUENCE [LARGE SCALE GENOMIC DNA]</scope>
    <source>
        <strain evidence="9 12">DSM 17797</strain>
    </source>
</reference>
<keyword evidence="4 7" id="KW-0812">Transmembrane</keyword>
<dbReference type="GO" id="GO:0005886">
    <property type="term" value="C:plasma membrane"/>
    <property type="evidence" value="ECO:0007669"/>
    <property type="project" value="UniProtKB-SubCell"/>
</dbReference>
<evidence type="ECO:0000256" key="2">
    <source>
        <dbReference type="ARBA" id="ARBA00008193"/>
    </source>
</evidence>
<reference evidence="10" key="1">
    <citation type="submission" date="2016-11" db="EMBL/GenBank/DDBJ databases">
        <authorList>
            <person name="Jaros S."/>
            <person name="Januszkiewicz K."/>
            <person name="Wedrychowicz H."/>
        </authorList>
    </citation>
    <scope>NUCLEOTIDE SEQUENCE [LARGE SCALE GENOMIC DNA]</scope>
    <source>
        <strain evidence="10">DSM 19729</strain>
    </source>
</reference>
<organism evidence="10 11">
    <name type="scientific">Flavobacterium granuli</name>
    <dbReference type="NCBI Taxonomy" id="280093"/>
    <lineage>
        <taxon>Bacteria</taxon>
        <taxon>Pseudomonadati</taxon>
        <taxon>Bacteroidota</taxon>
        <taxon>Flavobacteriia</taxon>
        <taxon>Flavobacteriales</taxon>
        <taxon>Flavobacteriaceae</taxon>
        <taxon>Flavobacterium</taxon>
    </lineage>
</organism>
<keyword evidence="6 7" id="KW-0472">Membrane</keyword>
<dbReference type="EMBL" id="PVUB01000001">
    <property type="protein sequence ID" value="PRZ28061.1"/>
    <property type="molecule type" value="Genomic_DNA"/>
</dbReference>
<dbReference type="Pfam" id="PF03458">
    <property type="entry name" value="Gly_transporter"/>
    <property type="match status" value="2"/>
</dbReference>
<dbReference type="PANTHER" id="PTHR30506:SF3">
    <property type="entry name" value="UPF0126 INNER MEMBRANE PROTEIN YADS-RELATED"/>
    <property type="match status" value="1"/>
</dbReference>
<dbReference type="Proteomes" id="UP000237771">
    <property type="component" value="Unassembled WGS sequence"/>
</dbReference>
<dbReference type="EMBL" id="FQWO01000001">
    <property type="protein sequence ID" value="SHG30262.1"/>
    <property type="molecule type" value="Genomic_DNA"/>
</dbReference>
<keyword evidence="3" id="KW-1003">Cell membrane</keyword>
<keyword evidence="5 7" id="KW-1133">Transmembrane helix</keyword>
<keyword evidence="12" id="KW-1185">Reference proteome</keyword>
<evidence type="ECO:0000313" key="12">
    <source>
        <dbReference type="Proteomes" id="UP000237771"/>
    </source>
</evidence>
<proteinExistence type="inferred from homology"/>
<evidence type="ECO:0000256" key="1">
    <source>
        <dbReference type="ARBA" id="ARBA00004651"/>
    </source>
</evidence>
<protein>
    <submittedName>
        <fullName evidence="9 10">Membrane protein YeiH</fullName>
    </submittedName>
</protein>
<comment type="subcellular location">
    <subcellularLocation>
        <location evidence="1">Cell membrane</location>
        <topology evidence="1">Multi-pass membrane protein</topology>
    </subcellularLocation>
</comment>
<feature type="domain" description="Glycine transporter" evidence="8">
    <location>
        <begin position="90"/>
        <end position="162"/>
    </location>
</feature>
<evidence type="ECO:0000256" key="5">
    <source>
        <dbReference type="ARBA" id="ARBA00022989"/>
    </source>
</evidence>
<gene>
    <name evidence="9" type="ORF">BC624_101346</name>
    <name evidence="10" type="ORF">SAMN05443373_101346</name>
</gene>